<evidence type="ECO:0000313" key="7">
    <source>
        <dbReference type="EMBL" id="EGR28142.1"/>
    </source>
</evidence>
<dbReference type="GeneID" id="14904217"/>
<dbReference type="PANTHER" id="PTHR46511">
    <property type="entry name" value="MORN REPEAT-CONTAINING PROTEIN 3"/>
    <property type="match status" value="1"/>
</dbReference>
<evidence type="ECO:0000256" key="4">
    <source>
        <dbReference type="ARBA" id="ARBA00039854"/>
    </source>
</evidence>
<dbReference type="PROSITE" id="PS50011">
    <property type="entry name" value="PROTEIN_KINASE_DOM"/>
    <property type="match status" value="1"/>
</dbReference>
<dbReference type="eggNOG" id="KOG0231">
    <property type="taxonomic scope" value="Eukaryota"/>
</dbReference>
<dbReference type="SUPFAM" id="SSF56112">
    <property type="entry name" value="Protein kinase-like (PK-like)"/>
    <property type="match status" value="1"/>
</dbReference>
<dbReference type="OMA" id="VQPQHNP"/>
<dbReference type="InterPro" id="IPR000719">
    <property type="entry name" value="Prot_kinase_dom"/>
</dbReference>
<dbReference type="PANTHER" id="PTHR46511:SF1">
    <property type="entry name" value="MORN REPEAT-CONTAINING PROTEIN 3"/>
    <property type="match status" value="1"/>
</dbReference>
<evidence type="ECO:0000256" key="3">
    <source>
        <dbReference type="ARBA" id="ARBA00023329"/>
    </source>
</evidence>
<evidence type="ECO:0000259" key="6">
    <source>
        <dbReference type="PROSITE" id="PS50011"/>
    </source>
</evidence>
<dbReference type="STRING" id="857967.G0R310"/>
<dbReference type="SUPFAM" id="SSF82185">
    <property type="entry name" value="Histone H3 K4-specific methyltransferase SET7/9 N-terminal domain"/>
    <property type="match status" value="2"/>
</dbReference>
<evidence type="ECO:0000313" key="8">
    <source>
        <dbReference type="Proteomes" id="UP000008983"/>
    </source>
</evidence>
<reference evidence="7 8" key="1">
    <citation type="submission" date="2011-07" db="EMBL/GenBank/DDBJ databases">
        <authorList>
            <person name="Coyne R."/>
            <person name="Brami D."/>
            <person name="Johnson J."/>
            <person name="Hostetler J."/>
            <person name="Hannick L."/>
            <person name="Clark T."/>
            <person name="Cassidy-Hanley D."/>
            <person name="Inman J."/>
        </authorList>
    </citation>
    <scope>NUCLEOTIDE SEQUENCE [LARGE SCALE GENOMIC DNA]</scope>
    <source>
        <strain evidence="7 8">G5</strain>
    </source>
</reference>
<dbReference type="Gene3D" id="1.10.510.10">
    <property type="entry name" value="Transferase(Phosphotransferase) domain 1"/>
    <property type="match status" value="1"/>
</dbReference>
<dbReference type="RefSeq" id="XP_004027487.1">
    <property type="nucleotide sequence ID" value="XM_004027438.1"/>
</dbReference>
<gene>
    <name evidence="7" type="ORF">IMG5_182260</name>
</gene>
<keyword evidence="3" id="KW-0968">Cytoplasmic vesicle</keyword>
<protein>
    <recommendedName>
        <fullName evidence="4">MORN repeat-containing protein 3</fullName>
    </recommendedName>
</protein>
<dbReference type="InterPro" id="IPR003409">
    <property type="entry name" value="MORN"/>
</dbReference>
<dbReference type="GO" id="GO:0004672">
    <property type="term" value="F:protein kinase activity"/>
    <property type="evidence" value="ECO:0007669"/>
    <property type="project" value="InterPro"/>
</dbReference>
<organism evidence="7 8">
    <name type="scientific">Ichthyophthirius multifiliis</name>
    <name type="common">White spot disease agent</name>
    <name type="synonym">Ich</name>
    <dbReference type="NCBI Taxonomy" id="5932"/>
    <lineage>
        <taxon>Eukaryota</taxon>
        <taxon>Sar</taxon>
        <taxon>Alveolata</taxon>
        <taxon>Ciliophora</taxon>
        <taxon>Intramacronucleata</taxon>
        <taxon>Oligohymenophorea</taxon>
        <taxon>Hymenostomatida</taxon>
        <taxon>Ophryoglenina</taxon>
        <taxon>Ichthyophthirius</taxon>
    </lineage>
</organism>
<keyword evidence="7" id="KW-0418">Kinase</keyword>
<comment type="function">
    <text evidence="5">Assembles a suppression complex (suppresome) by tethering SIRT1 and MDM2 to regulate composite modifications of p53/TP53. Confers both deacetylation-mediated functional inactivation, by SIRT1, and ubiquitination-dependent degradation, by MDM2, of p53/TP53, promoting a proliferative and cell survival behaviors. May play a role in the regulation of spermatogenesis.</text>
</comment>
<dbReference type="GO" id="GO:0001669">
    <property type="term" value="C:acrosomal vesicle"/>
    <property type="evidence" value="ECO:0007669"/>
    <property type="project" value="UniProtKB-SubCell"/>
</dbReference>
<keyword evidence="2" id="KW-0677">Repeat</keyword>
<dbReference type="InParanoid" id="G0R310"/>
<dbReference type="Gene3D" id="2.20.110.10">
    <property type="entry name" value="Histone H3 K4-specific methyltransferase SET7/9 N-terminal domain"/>
    <property type="match status" value="2"/>
</dbReference>
<dbReference type="OrthoDB" id="270720at2759"/>
<dbReference type="SMART" id="SM00698">
    <property type="entry name" value="MORN"/>
    <property type="match status" value="5"/>
</dbReference>
<dbReference type="InterPro" id="IPR052472">
    <property type="entry name" value="MORN3"/>
</dbReference>
<evidence type="ECO:0000256" key="1">
    <source>
        <dbReference type="ARBA" id="ARBA00004218"/>
    </source>
</evidence>
<comment type="subcellular location">
    <subcellularLocation>
        <location evidence="1">Cytoplasmic vesicle</location>
        <location evidence="1">Secretory vesicle</location>
        <location evidence="1">Acrosome</location>
    </subcellularLocation>
</comment>
<evidence type="ECO:0000256" key="5">
    <source>
        <dbReference type="ARBA" id="ARBA00045851"/>
    </source>
</evidence>
<dbReference type="Pfam" id="PF02493">
    <property type="entry name" value="MORN"/>
    <property type="match status" value="4"/>
</dbReference>
<feature type="domain" description="Protein kinase" evidence="6">
    <location>
        <begin position="1"/>
        <end position="255"/>
    </location>
</feature>
<proteinExistence type="predicted"/>
<dbReference type="GO" id="GO:0005524">
    <property type="term" value="F:ATP binding"/>
    <property type="evidence" value="ECO:0007669"/>
    <property type="project" value="InterPro"/>
</dbReference>
<dbReference type="EMBL" id="GL984286">
    <property type="protein sequence ID" value="EGR28142.1"/>
    <property type="molecule type" value="Genomic_DNA"/>
</dbReference>
<name>G0R310_ICHMU</name>
<keyword evidence="7" id="KW-0808">Transferase</keyword>
<keyword evidence="8" id="KW-1185">Reference proteome</keyword>
<dbReference type="Proteomes" id="UP000008983">
    <property type="component" value="Unassembled WGS sequence"/>
</dbReference>
<evidence type="ECO:0000256" key="2">
    <source>
        <dbReference type="ARBA" id="ARBA00022737"/>
    </source>
</evidence>
<dbReference type="Pfam" id="PF00069">
    <property type="entry name" value="Pkinase"/>
    <property type="match status" value="1"/>
</dbReference>
<sequence length="694" mass="81986">MGTSFKFKFASKHNLTTQYFFFLYKLQSKLYIIFNLKKVCKRFIEDSVCSRSFKIYKLYDYIQGNLEMQIQSHLQQNIRFQEDELWKILDSVSGGLSFIYNNGQRHEYLRPDTIFIVQKSDNSLIYKISDRSVFNLKSNYQDCLEGNYKNRYLSPECMKGLMNIFEKSDGVPSKNDVFALALIIIYCGTMQPMEGVYDFSQKTINYMFIEKQLQLFSLSYNMELANLLREMLIEDENMRMDCVQLDYKLNMYPKLQNKRISQIAKPESLLQLTLLDGNNFIMQQQINNDQNNNILQHTNNIKTNNGLINNNLINSNGQNIGLVNNNSIMNNNNLINNANNNNNQNIFGFQDNNHLQNFNDNNNNIIYSNHVHNSSNFNQFPLNNQNSYHNQQNMIQDFDHNQIQNMNMGQYNNNNMNSFNNNNMNPINNMHNSFNNNHQYQDQMNNNLNQYQIMNLIQQFLNNSNNNMQNNNYFDNINNFNHNSINKNFLLQQQMQQYQFIQPNNNNIAQKIQFLGGLQNTSKHPNILNNIPRKKQAFYYEDGSYYEGEMVLEYRDGFGKLIFSNKGAYEGIWKLNKMHGKGTLYYPNGDKVYEGDWFEDQFNNFGHLFNNRPLVIQQKFDYKDFDQLQNQWVKYEGEFTLDKKQGFGTLFLSNGEKYSGNFKQDTVSGYGIFYTLDEESVSGLWENNKFIKRM</sequence>
<accession>G0R310</accession>
<dbReference type="AlphaFoldDB" id="G0R310"/>
<dbReference type="InterPro" id="IPR011009">
    <property type="entry name" value="Kinase-like_dom_sf"/>
</dbReference>